<dbReference type="AlphaFoldDB" id="A0A4S2KTP4"/>
<feature type="binding site" evidence="20">
    <location>
        <position position="526"/>
    </location>
    <ligand>
        <name>ATP</name>
        <dbReference type="ChEBI" id="CHEBI:30616"/>
    </ligand>
</feature>
<dbReference type="PROSITE" id="PS00108">
    <property type="entry name" value="PROTEIN_KINASE_ST"/>
    <property type="match status" value="1"/>
</dbReference>
<evidence type="ECO:0000256" key="7">
    <source>
        <dbReference type="ARBA" id="ARBA00022729"/>
    </source>
</evidence>
<comment type="similarity">
    <text evidence="18">Belongs to the protein kinase superfamily. Ser/Thr protein kinase family. GCN2 subfamily.</text>
</comment>
<dbReference type="GO" id="GO:0005789">
    <property type="term" value="C:endoplasmic reticulum membrane"/>
    <property type="evidence" value="ECO:0007669"/>
    <property type="project" value="UniProtKB-SubCell"/>
</dbReference>
<dbReference type="Pfam" id="PF00069">
    <property type="entry name" value="Pkinase"/>
    <property type="match status" value="2"/>
</dbReference>
<dbReference type="InterPro" id="IPR000719">
    <property type="entry name" value="Prot_kinase_dom"/>
</dbReference>
<evidence type="ECO:0000256" key="16">
    <source>
        <dbReference type="ARBA" id="ARBA00023180"/>
    </source>
</evidence>
<dbReference type="SUPFAM" id="SSF50998">
    <property type="entry name" value="Quinoprotein alcohol dehydrogenase-like"/>
    <property type="match status" value="1"/>
</dbReference>
<dbReference type="EMBL" id="QBLH01001684">
    <property type="protein sequence ID" value="TGZ51398.1"/>
    <property type="molecule type" value="Genomic_DNA"/>
</dbReference>
<evidence type="ECO:0000256" key="1">
    <source>
        <dbReference type="ARBA" id="ARBA00004115"/>
    </source>
</evidence>
<dbReference type="GO" id="GO:0006986">
    <property type="term" value="P:response to unfolded protein"/>
    <property type="evidence" value="ECO:0007669"/>
    <property type="project" value="UniProtKB-KW"/>
</dbReference>
<evidence type="ECO:0000256" key="21">
    <source>
        <dbReference type="SAM" id="MobiDB-lite"/>
    </source>
</evidence>
<dbReference type="PROSITE" id="PS00107">
    <property type="entry name" value="PROTEIN_KINASE_ATP"/>
    <property type="match status" value="1"/>
</dbReference>
<name>A0A4S2KTP4_9HYME</name>
<dbReference type="Gene3D" id="1.10.510.10">
    <property type="entry name" value="Transferase(Phosphotransferase) domain 1"/>
    <property type="match status" value="1"/>
</dbReference>
<evidence type="ECO:0000256" key="3">
    <source>
        <dbReference type="ARBA" id="ARBA00022527"/>
    </source>
</evidence>
<dbReference type="GO" id="GO:0003743">
    <property type="term" value="F:translation initiation factor activity"/>
    <property type="evidence" value="ECO:0007669"/>
    <property type="project" value="UniProtKB-KW"/>
</dbReference>
<dbReference type="GO" id="GO:0005634">
    <property type="term" value="C:nucleus"/>
    <property type="evidence" value="ECO:0007669"/>
    <property type="project" value="TreeGrafter"/>
</dbReference>
<evidence type="ECO:0000256" key="8">
    <source>
        <dbReference type="ARBA" id="ARBA00022741"/>
    </source>
</evidence>
<evidence type="ECO:0000256" key="18">
    <source>
        <dbReference type="ARBA" id="ARBA00037982"/>
    </source>
</evidence>
<feature type="region of interest" description="Disordered" evidence="21">
    <location>
        <begin position="658"/>
        <end position="678"/>
    </location>
</feature>
<dbReference type="InterPro" id="IPR008271">
    <property type="entry name" value="Ser/Thr_kinase_AS"/>
</dbReference>
<evidence type="ECO:0000256" key="9">
    <source>
        <dbReference type="ARBA" id="ARBA00022777"/>
    </source>
</evidence>
<keyword evidence="17" id="KW-0834">Unfolded protein response</keyword>
<dbReference type="Gene3D" id="2.130.10.10">
    <property type="entry name" value="YVTN repeat-like/Quinoprotein amine dehydrogenase"/>
    <property type="match status" value="1"/>
</dbReference>
<feature type="domain" description="Protein kinase" evidence="23">
    <location>
        <begin position="497"/>
        <end position="926"/>
    </location>
</feature>
<dbReference type="FunFam" id="3.30.200.20:FF:000193">
    <property type="entry name" value="Eukaryotic translation initiation factor 2-alpha kinase 3"/>
    <property type="match status" value="1"/>
</dbReference>
<dbReference type="PROSITE" id="PS50011">
    <property type="entry name" value="PROTEIN_KINASE_DOM"/>
    <property type="match status" value="1"/>
</dbReference>
<keyword evidence="8 20" id="KW-0547">Nucleotide-binding</keyword>
<dbReference type="STRING" id="300112.A0A4S2KTP4"/>
<keyword evidence="7 22" id="KW-0732">Signal</keyword>
<evidence type="ECO:0000313" key="24">
    <source>
        <dbReference type="EMBL" id="TGZ51398.1"/>
    </source>
</evidence>
<keyword evidence="13" id="KW-1133">Transmembrane helix</keyword>
<keyword evidence="4" id="KW-0597">Phosphoprotein</keyword>
<evidence type="ECO:0000256" key="11">
    <source>
        <dbReference type="ARBA" id="ARBA00022840"/>
    </source>
</evidence>
<keyword evidence="25" id="KW-1185">Reference proteome</keyword>
<keyword evidence="14" id="KW-0346">Stress response</keyword>
<evidence type="ECO:0000256" key="10">
    <source>
        <dbReference type="ARBA" id="ARBA00022824"/>
    </source>
</evidence>
<dbReference type="InterPro" id="IPR050339">
    <property type="entry name" value="CC_SR_Kinase"/>
</dbReference>
<dbReference type="GO" id="GO:0005524">
    <property type="term" value="F:ATP binding"/>
    <property type="evidence" value="ECO:0007669"/>
    <property type="project" value="UniProtKB-UniRule"/>
</dbReference>
<keyword evidence="5" id="KW-0808">Transferase</keyword>
<evidence type="ECO:0000256" key="12">
    <source>
        <dbReference type="ARBA" id="ARBA00022845"/>
    </source>
</evidence>
<dbReference type="PANTHER" id="PTHR11042">
    <property type="entry name" value="EUKARYOTIC TRANSLATION INITIATION FACTOR 2-ALPHA KINASE EIF2-ALPHA KINASE -RELATED"/>
    <property type="match status" value="1"/>
</dbReference>
<keyword evidence="11 20" id="KW-0067">ATP-binding</keyword>
<keyword evidence="24" id="KW-0396">Initiation factor</keyword>
<dbReference type="PROSITE" id="PS51257">
    <property type="entry name" value="PROKAR_LIPOPROTEIN"/>
    <property type="match status" value="1"/>
</dbReference>
<evidence type="ECO:0000256" key="19">
    <source>
        <dbReference type="ARBA" id="ARBA00041500"/>
    </source>
</evidence>
<keyword evidence="16" id="KW-0325">Glycoprotein</keyword>
<feature type="signal peptide" evidence="22">
    <location>
        <begin position="1"/>
        <end position="25"/>
    </location>
</feature>
<dbReference type="InterPro" id="IPR015943">
    <property type="entry name" value="WD40/YVTN_repeat-like_dom_sf"/>
</dbReference>
<evidence type="ECO:0000256" key="15">
    <source>
        <dbReference type="ARBA" id="ARBA00023136"/>
    </source>
</evidence>
<dbReference type="Gene3D" id="3.30.200.20">
    <property type="entry name" value="Phosphorylase Kinase, domain 1"/>
    <property type="match status" value="1"/>
</dbReference>
<comment type="subcellular location">
    <subcellularLocation>
        <location evidence="1">Endoplasmic reticulum membrane</location>
        <topology evidence="1">Single-pass type I membrane protein</topology>
    </subcellularLocation>
</comment>
<dbReference type="EC" id="2.7.11.1" evidence="2"/>
<keyword evidence="24" id="KW-0648">Protein biosynthesis</keyword>
<reference evidence="24 25" key="1">
    <citation type="journal article" date="2019" name="Philos. Trans. R. Soc. Lond., B, Biol. Sci.">
        <title>Ant behaviour and brain gene expression of defending hosts depend on the ecological success of the intruding social parasite.</title>
        <authorList>
            <person name="Kaur R."/>
            <person name="Stoldt M."/>
            <person name="Jongepier E."/>
            <person name="Feldmeyer B."/>
            <person name="Menzel F."/>
            <person name="Bornberg-Bauer E."/>
            <person name="Foitzik S."/>
        </authorList>
    </citation>
    <scope>NUCLEOTIDE SEQUENCE [LARGE SCALE GENOMIC DNA]</scope>
    <source>
        <tissue evidence="24">Whole body</tissue>
    </source>
</reference>
<proteinExistence type="inferred from homology"/>
<keyword evidence="9 24" id="KW-0418">Kinase</keyword>
<sequence>MSRLCQQICLYCTVLITLACFLVSAEDTLNLCGKQLKKNERSLVFVNTLDGKISALDANNHGKILWTKDFNNGPMLSSSIHRRELNNNGQWVRLIPSLYGGLYKFDGENLETVPVSADQLLHSSFRYSDDLVFSGGKELYSYGVSPNTGEILYQCNVSGCKNNTDRQDYVELDVLVIQRFQQTVRAVEARTGNERWNFSVGQYDLELVPPDVFCPNEVVASDMEIKVVIPEGLIWAVNKSNPTVTLWKYKFSSPIVAIWREDASQISITPGALEKINLFNSSQWEWGSDSAVGPGLYLGMHERQLYVQENHNHKNSMYVQHIKYPWQPYPAAITAVTDTLADNNNNDEVSIIEANEAQNAIALSVLYNSEYINEYDYEYRIIDMDKFMIMNSYVHSNSDTLYITEKSMLNYTQKEDNAQITQPLWHWWREILIFAFTTALLLNFMSTRRLLKARTTTTNVLLPPLIVERQIETKRSDSTNDDSENVNNFKSHYLTDFEPVDCLGKGGYGVVFEARNKIDDCNYAIKRIALSNSQDSRDRVLREVKALAKLDHHNIVRYFHAWLECPPSGWQEEHDQQWIDKLKCSTDFLSETTQTETKPNSVYIDVSQTDQSSIESANEDLEFNNMDANDDSYITFERSNERQDANSFCINNCSTDTSDLSSSSSITEKELPNVNETDHSESIVFEETDNNTAAKETAKDTAAATRRKRQKSFFLDLNKMPNTQKSAKMFLYIQMQLCQRLSLREWLKQHTSRDFSRVLNIFQQIVDAVEYVHLQGLIHRDLKPSNIFFAYDDKIKIGDFGLVTAMTEGYDRAHTPAAENETVSLKNNVHTACVGTHLYMSPEQINGKIYNYKVDIYSLGIIFFELLTPFFTDMERIVALSNLKKSIFPKDFAENYPAEYNLLKMMLDEDPINRPTTLGIKAKPPLQNYEKVSLNIDPDSKWHFELPQLTRHSSVTSSNSSNELPEK</sequence>
<comment type="caution">
    <text evidence="24">The sequence shown here is derived from an EMBL/GenBank/DDBJ whole genome shotgun (WGS) entry which is preliminary data.</text>
</comment>
<evidence type="ECO:0000256" key="2">
    <source>
        <dbReference type="ARBA" id="ARBA00012513"/>
    </source>
</evidence>
<keyword evidence="10" id="KW-0256">Endoplasmic reticulum</keyword>
<keyword evidence="12" id="KW-0810">Translation regulation</keyword>
<dbReference type="GO" id="GO:0004694">
    <property type="term" value="F:eukaryotic translation initiation factor 2alpha kinase activity"/>
    <property type="evidence" value="ECO:0007669"/>
    <property type="project" value="TreeGrafter"/>
</dbReference>
<evidence type="ECO:0000256" key="22">
    <source>
        <dbReference type="SAM" id="SignalP"/>
    </source>
</evidence>
<keyword evidence="3" id="KW-0723">Serine/threonine-protein kinase</keyword>
<evidence type="ECO:0000256" key="17">
    <source>
        <dbReference type="ARBA" id="ARBA00023230"/>
    </source>
</evidence>
<evidence type="ECO:0000256" key="4">
    <source>
        <dbReference type="ARBA" id="ARBA00022553"/>
    </source>
</evidence>
<dbReference type="InterPro" id="IPR017441">
    <property type="entry name" value="Protein_kinase_ATP_BS"/>
</dbReference>
<dbReference type="FunFam" id="1.10.510.10:FF:000251">
    <property type="entry name" value="eukaryotic translation initiation factor 2-alpha kinase 3"/>
    <property type="match status" value="1"/>
</dbReference>
<dbReference type="InterPro" id="IPR011009">
    <property type="entry name" value="Kinase-like_dom_sf"/>
</dbReference>
<evidence type="ECO:0000256" key="5">
    <source>
        <dbReference type="ARBA" id="ARBA00022679"/>
    </source>
</evidence>
<evidence type="ECO:0000256" key="20">
    <source>
        <dbReference type="PROSITE-ProRule" id="PRU10141"/>
    </source>
</evidence>
<feature type="chain" id="PRO_5020972279" description="non-specific serine/threonine protein kinase" evidence="22">
    <location>
        <begin position="26"/>
        <end position="967"/>
    </location>
</feature>
<evidence type="ECO:0000313" key="25">
    <source>
        <dbReference type="Proteomes" id="UP000310200"/>
    </source>
</evidence>
<keyword evidence="15" id="KW-0472">Membrane</keyword>
<dbReference type="InterPro" id="IPR011047">
    <property type="entry name" value="Quinoprotein_ADH-like_sf"/>
</dbReference>
<feature type="compositionally biased region" description="Basic and acidic residues" evidence="21">
    <location>
        <begin position="667"/>
        <end position="678"/>
    </location>
</feature>
<dbReference type="SMART" id="SM00220">
    <property type="entry name" value="S_TKc"/>
    <property type="match status" value="1"/>
</dbReference>
<dbReference type="SUPFAM" id="SSF56112">
    <property type="entry name" value="Protein kinase-like (PK-like)"/>
    <property type="match status" value="1"/>
</dbReference>
<accession>A0A4S2KTP4</accession>
<dbReference type="PANTHER" id="PTHR11042:SF91">
    <property type="entry name" value="EUKARYOTIC TRANSLATION INITIATION FACTOR 2-ALPHA KINASE"/>
    <property type="match status" value="1"/>
</dbReference>
<protein>
    <recommendedName>
        <fullName evidence="2">non-specific serine/threonine protein kinase</fullName>
        <ecNumber evidence="2">2.7.11.1</ecNumber>
    </recommendedName>
    <alternativeName>
        <fullName evidence="19">PRKR-like endoplasmic reticulum kinase</fullName>
    </alternativeName>
</protein>
<gene>
    <name evidence="24" type="ORF">DBV15_09180</name>
</gene>
<dbReference type="Proteomes" id="UP000310200">
    <property type="component" value="Unassembled WGS sequence"/>
</dbReference>
<evidence type="ECO:0000256" key="13">
    <source>
        <dbReference type="ARBA" id="ARBA00022989"/>
    </source>
</evidence>
<keyword evidence="6" id="KW-0812">Transmembrane</keyword>
<evidence type="ECO:0000259" key="23">
    <source>
        <dbReference type="PROSITE" id="PS50011"/>
    </source>
</evidence>
<evidence type="ECO:0000256" key="14">
    <source>
        <dbReference type="ARBA" id="ARBA00023016"/>
    </source>
</evidence>
<evidence type="ECO:0000256" key="6">
    <source>
        <dbReference type="ARBA" id="ARBA00022692"/>
    </source>
</evidence>
<organism evidence="24 25">
    <name type="scientific">Temnothorax longispinosus</name>
    <dbReference type="NCBI Taxonomy" id="300112"/>
    <lineage>
        <taxon>Eukaryota</taxon>
        <taxon>Metazoa</taxon>
        <taxon>Ecdysozoa</taxon>
        <taxon>Arthropoda</taxon>
        <taxon>Hexapoda</taxon>
        <taxon>Insecta</taxon>
        <taxon>Pterygota</taxon>
        <taxon>Neoptera</taxon>
        <taxon>Endopterygota</taxon>
        <taxon>Hymenoptera</taxon>
        <taxon>Apocrita</taxon>
        <taxon>Aculeata</taxon>
        <taxon>Formicoidea</taxon>
        <taxon>Formicidae</taxon>
        <taxon>Myrmicinae</taxon>
        <taxon>Temnothorax</taxon>
    </lineage>
</organism>